<organism evidence="3 4">
    <name type="scientific">Zosterops borbonicus</name>
    <dbReference type="NCBI Taxonomy" id="364589"/>
    <lineage>
        <taxon>Eukaryota</taxon>
        <taxon>Metazoa</taxon>
        <taxon>Chordata</taxon>
        <taxon>Craniata</taxon>
        <taxon>Vertebrata</taxon>
        <taxon>Euteleostomi</taxon>
        <taxon>Archelosauria</taxon>
        <taxon>Archosauria</taxon>
        <taxon>Dinosauria</taxon>
        <taxon>Saurischia</taxon>
        <taxon>Theropoda</taxon>
        <taxon>Coelurosauria</taxon>
        <taxon>Aves</taxon>
        <taxon>Neognathae</taxon>
        <taxon>Neoaves</taxon>
        <taxon>Telluraves</taxon>
        <taxon>Australaves</taxon>
        <taxon>Passeriformes</taxon>
        <taxon>Sylvioidea</taxon>
        <taxon>Zosteropidae</taxon>
        <taxon>Zosterops</taxon>
    </lineage>
</organism>
<sequence length="294" mass="31952">MTILSVVLILVLVDQLKAQGTPVTPVLEATSVEQSSDPSTQPSTELPPDYSGDSHQENGTGQAGNNGVQEGEQTFWELSGESSAESTLKPSVEPSQEPTQESSTEISEISKRKKIDSIANTVSLKKDWQGHGADSAGNYAKIPGQQRGDWQQPKWFYKGKIMPDKSADLPCQGYSIGGQVASDKKLHMSQLCALTAQKANQILSCIPKCMARGSKRVILPLYSAHGRSHLEYCAQFCVSNIKRTWKCVQSKSRGGHKADQRTRAPSLRTQAEKVGAIQPGEEKAVWKPQQSSSV</sequence>
<feature type="region of interest" description="Disordered" evidence="1">
    <location>
        <begin position="250"/>
        <end position="294"/>
    </location>
</feature>
<dbReference type="EMBL" id="SWJQ01000225">
    <property type="protein sequence ID" value="TRZ18405.1"/>
    <property type="molecule type" value="Genomic_DNA"/>
</dbReference>
<feature type="compositionally biased region" description="Low complexity" evidence="1">
    <location>
        <begin position="93"/>
        <end position="107"/>
    </location>
</feature>
<feature type="compositionally biased region" description="Polar residues" evidence="1">
    <location>
        <begin position="80"/>
        <end position="89"/>
    </location>
</feature>
<dbReference type="Proteomes" id="UP000796761">
    <property type="component" value="Unassembled WGS sequence"/>
</dbReference>
<reference evidence="3" key="1">
    <citation type="submission" date="2019-04" db="EMBL/GenBank/DDBJ databases">
        <title>Genome assembly of Zosterops borbonicus 15179.</title>
        <authorList>
            <person name="Leroy T."/>
            <person name="Anselmetti Y."/>
            <person name="Tilak M.-K."/>
            <person name="Nabholz B."/>
        </authorList>
    </citation>
    <scope>NUCLEOTIDE SEQUENCE</scope>
    <source>
        <strain evidence="3">HGM_15179</strain>
        <tissue evidence="3">Muscle</tissue>
    </source>
</reference>
<dbReference type="OrthoDB" id="9113906at2759"/>
<evidence type="ECO:0000256" key="1">
    <source>
        <dbReference type="SAM" id="MobiDB-lite"/>
    </source>
</evidence>
<proteinExistence type="predicted"/>
<name>A0A8K1GGJ4_9PASS</name>
<keyword evidence="2" id="KW-0732">Signal</keyword>
<feature type="chain" id="PRO_5035426475" evidence="2">
    <location>
        <begin position="19"/>
        <end position="294"/>
    </location>
</feature>
<feature type="compositionally biased region" description="Polar residues" evidence="1">
    <location>
        <begin position="31"/>
        <end position="44"/>
    </location>
</feature>
<protein>
    <submittedName>
        <fullName evidence="3">Uncharacterized protein</fullName>
    </submittedName>
</protein>
<dbReference type="AlphaFoldDB" id="A0A8K1GGJ4"/>
<evidence type="ECO:0000313" key="4">
    <source>
        <dbReference type="Proteomes" id="UP000796761"/>
    </source>
</evidence>
<keyword evidence="4" id="KW-1185">Reference proteome</keyword>
<feature type="region of interest" description="Disordered" evidence="1">
    <location>
        <begin position="29"/>
        <end position="111"/>
    </location>
</feature>
<accession>A0A8K1GGJ4</accession>
<gene>
    <name evidence="3" type="ORF">HGM15179_008712</name>
</gene>
<evidence type="ECO:0000256" key="2">
    <source>
        <dbReference type="SAM" id="SignalP"/>
    </source>
</evidence>
<comment type="caution">
    <text evidence="3">The sequence shown here is derived from an EMBL/GenBank/DDBJ whole genome shotgun (WGS) entry which is preliminary data.</text>
</comment>
<feature type="signal peptide" evidence="2">
    <location>
        <begin position="1"/>
        <end position="18"/>
    </location>
</feature>
<evidence type="ECO:0000313" key="3">
    <source>
        <dbReference type="EMBL" id="TRZ18405.1"/>
    </source>
</evidence>
<feature type="compositionally biased region" description="Polar residues" evidence="1">
    <location>
        <begin position="57"/>
        <end position="72"/>
    </location>
</feature>